<proteinExistence type="predicted"/>
<sequence>MDYIFDYLVEPVEFEIEKNIKVKPFPDKFRKYPFGIKNKLNYTQDMKIMAKITNTKEKYWDDSCDLMEKLMKMIDAYGNLNCVPLAKYIAGHQNLPDDILKYYNKIYDIADIIIAKSLINKKSDVLVNIISQLLSNCVPSLHIGYRITIYISVYFTKILMRKRKLIRFAETILTKFEEYKSDDGITKFFMIEELDEYICYINNLLTREKNRIKNKAPH</sequence>
<dbReference type="GeneID" id="80519348"/>
<reference evidence="1 2" key="1">
    <citation type="journal article" date="2018" name="Nat. Commun.">
        <title>Tailed giant Tupanvirus possesses the most complete translational apparatus of the known virosphere.</title>
        <authorList>
            <person name="Abrahao J."/>
            <person name="Silva L."/>
            <person name="Silva L.S."/>
            <person name="Khalil J.Y.B."/>
            <person name="Rodrigues R."/>
            <person name="Arantes T."/>
            <person name="Assis F."/>
            <person name="Boratto P."/>
            <person name="Andrade M."/>
            <person name="Kroon E.G."/>
            <person name="Ribeiro B."/>
            <person name="Bergier I."/>
            <person name="Seligmann H."/>
            <person name="Ghigo E."/>
            <person name="Colson P."/>
            <person name="Levasseur A."/>
            <person name="Kroemer G."/>
            <person name="Raoult D."/>
            <person name="La Scola B."/>
        </authorList>
    </citation>
    <scope>NUCLEOTIDE SEQUENCE [LARGE SCALE GENOMIC DNA]</scope>
    <source>
        <strain evidence="1">Soda lake</strain>
    </source>
</reference>
<keyword evidence="2" id="KW-1185">Reference proteome</keyword>
<dbReference type="KEGG" id="vg:80519348"/>
<dbReference type="RefSeq" id="YP_010782584.1">
    <property type="nucleotide sequence ID" value="NC_075039.1"/>
</dbReference>
<evidence type="ECO:0000313" key="1">
    <source>
        <dbReference type="EMBL" id="AUL78744.3"/>
    </source>
</evidence>
<dbReference type="EMBL" id="KY523104">
    <property type="protein sequence ID" value="AUL78744.3"/>
    <property type="molecule type" value="Genomic_DNA"/>
</dbReference>
<dbReference type="Proteomes" id="UP000240399">
    <property type="component" value="Segment"/>
</dbReference>
<accession>A0A2K9L2S8</accession>
<organism evidence="1 2">
    <name type="scientific">Tupanvirus soda lake</name>
    <dbReference type="NCBI Taxonomy" id="2126985"/>
    <lineage>
        <taxon>Viruses</taxon>
        <taxon>Varidnaviria</taxon>
        <taxon>Bamfordvirae</taxon>
        <taxon>Nucleocytoviricota</taxon>
        <taxon>Megaviricetes</taxon>
        <taxon>Imitervirales</taxon>
        <taxon>Mimiviridae</taxon>
        <taxon>Megamimivirinae</taxon>
        <taxon>Tupanvirus</taxon>
        <taxon>Tupanvirus salinum</taxon>
    </lineage>
</organism>
<protein>
    <submittedName>
        <fullName evidence="1">Uncharacterized protein</fullName>
    </submittedName>
</protein>
<name>A0A2K9L2S8_9VIRU</name>
<evidence type="ECO:0000313" key="2">
    <source>
        <dbReference type="Proteomes" id="UP000240399"/>
    </source>
</evidence>